<proteinExistence type="predicted"/>
<dbReference type="Proteomes" id="UP001152531">
    <property type="component" value="Unassembled WGS sequence"/>
</dbReference>
<evidence type="ECO:0000313" key="1">
    <source>
        <dbReference type="EMBL" id="CAH6719731.1"/>
    </source>
</evidence>
<comment type="caution">
    <text evidence="1">The sequence shown here is derived from an EMBL/GenBank/DDBJ whole genome shotgun (WGS) entry which is preliminary data.</text>
</comment>
<keyword evidence="1" id="KW-0436">Ligase</keyword>
<name>A0ACA9Y4M4_9ASCO</name>
<evidence type="ECO:0000313" key="2">
    <source>
        <dbReference type="Proteomes" id="UP001152531"/>
    </source>
</evidence>
<reference evidence="1" key="1">
    <citation type="submission" date="2022-06" db="EMBL/GenBank/DDBJ databases">
        <authorList>
            <person name="Legras J.-L."/>
            <person name="Devillers H."/>
            <person name="Grondin C."/>
        </authorList>
    </citation>
    <scope>NUCLEOTIDE SEQUENCE</scope>
    <source>
        <strain evidence="1">CLIB 1444</strain>
    </source>
</reference>
<sequence>MRFTRLYSTLPRPNLDVKSILANYSRYHDSIIKRELSPTILHNLESLKENRTEELKVNSELNKLKHERNTLSKTMNKDNKESIIQLLTEFKVKIKGLEDKLSVLSEENFQKAESLPNLIDESVKPTEDVVEYLNYNGEDTLETTEYDHKVIGEKKGIMDFNSGAKVSGNSWYYLIGDGAMLEQALINYTLQMTREKGYKMVIPPTIVRNEIINGCGFKPNDQNNEQQIYEISNSDLSLIGTSEIPLAGLHVNSNINYKSLPVKYVGLSRAFRAEAGARGKDTKGLYRVHEFTKVELFHFTKPENSAEELEEIAELQKKIINNLGLKAKVINIPYNDLGSPAFKKYDIEAWMPGRQAWGELTSTSNCTDYQSRRLTIKYTDEMKKHHYLHTLNGTAMAIPRVIVAIIEQFYDPITDKISIPKVLQPFMGKEFI</sequence>
<protein>
    <submittedName>
        <fullName evidence="1">Serine--tRNA ligase, mitochondrial</fullName>
    </submittedName>
</protein>
<organism evidence="1 2">
    <name type="scientific">[Candida] jaroonii</name>
    <dbReference type="NCBI Taxonomy" id="467808"/>
    <lineage>
        <taxon>Eukaryota</taxon>
        <taxon>Fungi</taxon>
        <taxon>Dikarya</taxon>
        <taxon>Ascomycota</taxon>
        <taxon>Saccharomycotina</taxon>
        <taxon>Pichiomycetes</taxon>
        <taxon>Debaryomycetaceae</taxon>
        <taxon>Yamadazyma</taxon>
    </lineage>
</organism>
<gene>
    <name evidence="1" type="ORF">CLIB1444_02S15258</name>
</gene>
<keyword evidence="2" id="KW-1185">Reference proteome</keyword>
<accession>A0ACA9Y4M4</accession>
<dbReference type="EMBL" id="CALSDN010000002">
    <property type="protein sequence ID" value="CAH6719731.1"/>
    <property type="molecule type" value="Genomic_DNA"/>
</dbReference>